<accession>A0A9W5TWL8</accession>
<comment type="caution">
    <text evidence="1">The sequence shown here is derived from an EMBL/GenBank/DDBJ whole genome shotgun (WGS) entry which is preliminary data.</text>
</comment>
<dbReference type="InterPro" id="IPR021530">
    <property type="entry name" value="AllH-like"/>
</dbReference>
<reference evidence="1" key="2">
    <citation type="submission" date="2020-09" db="EMBL/GenBank/DDBJ databases">
        <authorList>
            <person name="Sun Q."/>
            <person name="Zhou Y."/>
        </authorList>
    </citation>
    <scope>NUCLEOTIDE SEQUENCE</scope>
    <source>
        <strain evidence="1">CGMCC 1.15454</strain>
    </source>
</reference>
<keyword evidence="2" id="KW-1185">Reference proteome</keyword>
<dbReference type="EMBL" id="BMJD01000007">
    <property type="protein sequence ID" value="GGB37490.1"/>
    <property type="molecule type" value="Genomic_DNA"/>
</dbReference>
<proteinExistence type="predicted"/>
<name>A0A9W5TWL8_9BACI</name>
<sequence length="314" mass="35201">MGYSLKDRGFHEKNSEITARAASIAVEQILNKYHKGKVHSVFNNSLNLQIGERLVHIGPLDNGLAPFGVGLSQNDAQKLLGIARREQQVTWNASAKCFVFTGGRTVSLKQVKWTNHLLQKSRFDAVILTNNRKLLANRMNETKWETGLAQTADDQKRIMDYLSESSQKWNHPIINKMAELISLTRDEKQIISEAVFNYWIGRGIGLTPSGDDVLTGMCAALSVLGGLTTCFQEQLKTYLLEKGLKRTTPIGYEYLYYAVEKHYHTHLLEMCMALIKRQKTDLLTALEAMKKIGHTSGADTMIGVLLGIKAMNSE</sequence>
<dbReference type="Pfam" id="PF11392">
    <property type="entry name" value="AllH"/>
    <property type="match status" value="1"/>
</dbReference>
<organism evidence="1 2">
    <name type="scientific">Lentibacillus populi</name>
    <dbReference type="NCBI Taxonomy" id="1827502"/>
    <lineage>
        <taxon>Bacteria</taxon>
        <taxon>Bacillati</taxon>
        <taxon>Bacillota</taxon>
        <taxon>Bacilli</taxon>
        <taxon>Bacillales</taxon>
        <taxon>Bacillaceae</taxon>
        <taxon>Lentibacillus</taxon>
    </lineage>
</organism>
<evidence type="ECO:0000313" key="2">
    <source>
        <dbReference type="Proteomes" id="UP000621492"/>
    </source>
</evidence>
<gene>
    <name evidence="1" type="ORF">GCM10011409_13670</name>
</gene>
<dbReference type="AlphaFoldDB" id="A0A9W5TWL8"/>
<dbReference type="RefSeq" id="WP_188724837.1">
    <property type="nucleotide sequence ID" value="NZ_BMJD01000007.1"/>
</dbReference>
<protein>
    <recommendedName>
        <fullName evidence="3">DUF2877 domain-containing protein</fullName>
    </recommendedName>
</protein>
<dbReference type="Proteomes" id="UP000621492">
    <property type="component" value="Unassembled WGS sequence"/>
</dbReference>
<evidence type="ECO:0000313" key="1">
    <source>
        <dbReference type="EMBL" id="GGB37490.1"/>
    </source>
</evidence>
<reference evidence="1" key="1">
    <citation type="journal article" date="2014" name="Int. J. Syst. Evol. Microbiol.">
        <title>Complete genome sequence of Corynebacterium casei LMG S-19264T (=DSM 44701T), isolated from a smear-ripened cheese.</title>
        <authorList>
            <consortium name="US DOE Joint Genome Institute (JGI-PGF)"/>
            <person name="Walter F."/>
            <person name="Albersmeier A."/>
            <person name="Kalinowski J."/>
            <person name="Ruckert C."/>
        </authorList>
    </citation>
    <scope>NUCLEOTIDE SEQUENCE</scope>
    <source>
        <strain evidence="1">CGMCC 1.15454</strain>
    </source>
</reference>
<evidence type="ECO:0008006" key="3">
    <source>
        <dbReference type="Google" id="ProtNLM"/>
    </source>
</evidence>